<dbReference type="GO" id="GO:0007623">
    <property type="term" value="P:circadian rhythm"/>
    <property type="evidence" value="ECO:0007669"/>
    <property type="project" value="TreeGrafter"/>
</dbReference>
<proteinExistence type="inferred from homology"/>
<dbReference type="EMBL" id="CAJFCW020000003">
    <property type="protein sequence ID" value="CAG9107515.1"/>
    <property type="molecule type" value="Genomic_DNA"/>
</dbReference>
<comment type="similarity">
    <text evidence="1">Belongs to the arthropod CHH/MIH/GIH/VIH hormone family.</text>
</comment>
<dbReference type="OrthoDB" id="6365952at2759"/>
<feature type="disulfide bond" evidence="2">
    <location>
        <begin position="69"/>
        <end position="97"/>
    </location>
</feature>
<feature type="signal peptide" evidence="3">
    <location>
        <begin position="1"/>
        <end position="29"/>
    </location>
</feature>
<evidence type="ECO:0000256" key="3">
    <source>
        <dbReference type="SAM" id="SignalP"/>
    </source>
</evidence>
<feature type="disulfide bond" evidence="2">
    <location>
        <begin position="50"/>
        <end position="88"/>
    </location>
</feature>
<dbReference type="PANTHER" id="PTHR35981">
    <property type="entry name" value="ION TRANSPORT PEPTIDE, ISOFORM C"/>
    <property type="match status" value="1"/>
</dbReference>
<dbReference type="Pfam" id="PF01147">
    <property type="entry name" value="Crust_neurohorm"/>
    <property type="match status" value="1"/>
</dbReference>
<protein>
    <submittedName>
        <fullName evidence="4">Uncharacterized protein</fullName>
    </submittedName>
</protein>
<dbReference type="Proteomes" id="UP000614601">
    <property type="component" value="Unassembled WGS sequence"/>
</dbReference>
<dbReference type="EMBL" id="CAJFDH010000003">
    <property type="protein sequence ID" value="CAD5217305.1"/>
    <property type="molecule type" value="Genomic_DNA"/>
</dbReference>
<dbReference type="InterPro" id="IPR031098">
    <property type="entry name" value="Crust_neurohorm"/>
</dbReference>
<organism evidence="4 5">
    <name type="scientific">Bursaphelenchus okinawaensis</name>
    <dbReference type="NCBI Taxonomy" id="465554"/>
    <lineage>
        <taxon>Eukaryota</taxon>
        <taxon>Metazoa</taxon>
        <taxon>Ecdysozoa</taxon>
        <taxon>Nematoda</taxon>
        <taxon>Chromadorea</taxon>
        <taxon>Rhabditida</taxon>
        <taxon>Tylenchina</taxon>
        <taxon>Tylenchomorpha</taxon>
        <taxon>Aphelenchoidea</taxon>
        <taxon>Aphelenchoididae</taxon>
        <taxon>Bursaphelenchus</taxon>
    </lineage>
</organism>
<evidence type="ECO:0000256" key="2">
    <source>
        <dbReference type="PIRSR" id="PIRSR631098-51"/>
    </source>
</evidence>
<reference evidence="4" key="1">
    <citation type="submission" date="2020-09" db="EMBL/GenBank/DDBJ databases">
        <authorList>
            <person name="Kikuchi T."/>
        </authorList>
    </citation>
    <scope>NUCLEOTIDE SEQUENCE</scope>
    <source>
        <strain evidence="4">SH1</strain>
    </source>
</reference>
<dbReference type="PANTHER" id="PTHR35981:SF2">
    <property type="entry name" value="ION TRANSPORT PEPTIDE, ISOFORM C"/>
    <property type="match status" value="1"/>
</dbReference>
<feature type="chain" id="PRO_5035595176" evidence="3">
    <location>
        <begin position="30"/>
        <end position="117"/>
    </location>
</feature>
<gene>
    <name evidence="4" type="ORF">BOKJ2_LOCUS7021</name>
</gene>
<dbReference type="SUPFAM" id="SSF81778">
    <property type="entry name" value="Crustacean CHH/MIH/GIH neurohormone"/>
    <property type="match status" value="1"/>
</dbReference>
<feature type="disulfide bond" evidence="2">
    <location>
        <begin position="66"/>
        <end position="84"/>
    </location>
</feature>
<accession>A0A811KP86</accession>
<name>A0A811KP86_9BILA</name>
<keyword evidence="2" id="KW-1015">Disulfide bond</keyword>
<keyword evidence="5" id="KW-1185">Reference proteome</keyword>
<dbReference type="Gene3D" id="1.10.2010.10">
    <property type="entry name" value="Crustacean CHH/MIH/GIH neurohormone"/>
    <property type="match status" value="1"/>
</dbReference>
<evidence type="ECO:0000256" key="1">
    <source>
        <dbReference type="ARBA" id="ARBA00005447"/>
    </source>
</evidence>
<evidence type="ECO:0000313" key="4">
    <source>
        <dbReference type="EMBL" id="CAD5217305.1"/>
    </source>
</evidence>
<dbReference type="Proteomes" id="UP000783686">
    <property type="component" value="Unassembled WGS sequence"/>
</dbReference>
<keyword evidence="3" id="KW-0732">Signal</keyword>
<evidence type="ECO:0000313" key="5">
    <source>
        <dbReference type="Proteomes" id="UP000614601"/>
    </source>
</evidence>
<comment type="caution">
    <text evidence="4">The sequence shown here is derived from an EMBL/GenBank/DDBJ whole genome shotgun (WGS) entry which is preliminary data.</text>
</comment>
<sequence>MSQLVSRTRTSSTMVCVCLILCFLVLADCFEEVSARVYVVKSQKKPAKKCRVHINTHLHVVMDRICLLCHEMFSHENPNFRADCSSNCYKSEHFRRCLNVFGPIEAPKLLSKIEHED</sequence>
<dbReference type="InterPro" id="IPR035957">
    <property type="entry name" value="Crust_neurohorm_sf"/>
</dbReference>
<dbReference type="AlphaFoldDB" id="A0A811KP86"/>